<reference evidence="6 7" key="1">
    <citation type="journal article" date="2015" name="Genome Biol. Evol.">
        <title>Phylogenomic analyses indicate that early fungi evolved digesting cell walls of algal ancestors of land plants.</title>
        <authorList>
            <person name="Chang Y."/>
            <person name="Wang S."/>
            <person name="Sekimoto S."/>
            <person name="Aerts A.L."/>
            <person name="Choi C."/>
            <person name="Clum A."/>
            <person name="LaButti K.M."/>
            <person name="Lindquist E.A."/>
            <person name="Yee Ngan C."/>
            <person name="Ohm R.A."/>
            <person name="Salamov A.A."/>
            <person name="Grigoriev I.V."/>
            <person name="Spatafora J.W."/>
            <person name="Berbee M.L."/>
        </authorList>
    </citation>
    <scope>NUCLEOTIDE SEQUENCE [LARGE SCALE GENOMIC DNA]</scope>
    <source>
        <strain evidence="6 7">JEL478</strain>
    </source>
</reference>
<protein>
    <recommendedName>
        <fullName evidence="2">Pyridoxal phosphate homeostasis protein</fullName>
        <shortName evidence="2">PLP homeostasis protein</shortName>
    </recommendedName>
</protein>
<evidence type="ECO:0000256" key="3">
    <source>
        <dbReference type="PIRSR" id="PIRSR004848-1"/>
    </source>
</evidence>
<keyword evidence="1 2" id="KW-0663">Pyridoxal phosphate</keyword>
<dbReference type="EMBL" id="KQ965756">
    <property type="protein sequence ID" value="KXS16069.1"/>
    <property type="molecule type" value="Genomic_DNA"/>
</dbReference>
<dbReference type="FunFam" id="3.20.20.10:FF:000007">
    <property type="entry name" value="Pyridoxal phosphate homeostasis protein"/>
    <property type="match status" value="1"/>
</dbReference>
<sequence>MSHIAENIRDVQEKIVKASAGKQPIPRLVAVSKTKPAEDVKAAYDVGQRHFGENYVQELVEKAAQLPIDIQWHFIGHLQSNKCKALAAIPNLWVVETIDGVKKATELNKACASRASPLRIFLQINTSGEPQKGGIEPDEVTSVAHHVISNCPNLTLAGLMTIGMAEREEKPNPDFVCLTRCRDVVSAALPDLPALEVSMGMSGDFEEAVELGSTNVRVGSTIFGARNYKK</sequence>
<feature type="modified residue" description="N6-(pyridoxal phosphate)lysine" evidence="2 3">
    <location>
        <position position="33"/>
    </location>
</feature>
<dbReference type="Pfam" id="PF01168">
    <property type="entry name" value="Ala_racemase_N"/>
    <property type="match status" value="1"/>
</dbReference>
<evidence type="ECO:0000256" key="1">
    <source>
        <dbReference type="ARBA" id="ARBA00022898"/>
    </source>
</evidence>
<evidence type="ECO:0000256" key="2">
    <source>
        <dbReference type="HAMAP-Rule" id="MF_03225"/>
    </source>
</evidence>
<evidence type="ECO:0000256" key="4">
    <source>
        <dbReference type="RuleBase" id="RU004514"/>
    </source>
</evidence>
<dbReference type="OrthoDB" id="10264196at2759"/>
<organism evidence="6 7">
    <name type="scientific">Gonapodya prolifera (strain JEL478)</name>
    <name type="common">Monoblepharis prolifera</name>
    <dbReference type="NCBI Taxonomy" id="1344416"/>
    <lineage>
        <taxon>Eukaryota</taxon>
        <taxon>Fungi</taxon>
        <taxon>Fungi incertae sedis</taxon>
        <taxon>Chytridiomycota</taxon>
        <taxon>Chytridiomycota incertae sedis</taxon>
        <taxon>Monoblepharidomycetes</taxon>
        <taxon>Monoblepharidales</taxon>
        <taxon>Gonapodyaceae</taxon>
        <taxon>Gonapodya</taxon>
    </lineage>
</organism>
<dbReference type="PANTHER" id="PTHR10146">
    <property type="entry name" value="PROLINE SYNTHETASE CO-TRANSCRIBED BACTERIAL HOMOLOG PROTEIN"/>
    <property type="match status" value="1"/>
</dbReference>
<feature type="domain" description="Alanine racemase N-terminal" evidence="5">
    <location>
        <begin position="3"/>
        <end position="226"/>
    </location>
</feature>
<dbReference type="CDD" id="cd06822">
    <property type="entry name" value="PLPDE_III_YBL036c_euk"/>
    <property type="match status" value="1"/>
</dbReference>
<evidence type="ECO:0000259" key="5">
    <source>
        <dbReference type="Pfam" id="PF01168"/>
    </source>
</evidence>
<keyword evidence="7" id="KW-1185">Reference proteome</keyword>
<comment type="similarity">
    <text evidence="2 4">Belongs to the pyridoxal phosphate-binding protein YggS/PROSC family.</text>
</comment>
<dbReference type="InterPro" id="IPR011078">
    <property type="entry name" value="PyrdxlP_homeostasis"/>
</dbReference>
<name>A0A139AH93_GONPJ</name>
<evidence type="ECO:0000313" key="7">
    <source>
        <dbReference type="Proteomes" id="UP000070544"/>
    </source>
</evidence>
<dbReference type="GO" id="GO:0030170">
    <property type="term" value="F:pyridoxal phosphate binding"/>
    <property type="evidence" value="ECO:0007669"/>
    <property type="project" value="UniProtKB-UniRule"/>
</dbReference>
<proteinExistence type="inferred from homology"/>
<dbReference type="SUPFAM" id="SSF51419">
    <property type="entry name" value="PLP-binding barrel"/>
    <property type="match status" value="1"/>
</dbReference>
<dbReference type="InterPro" id="IPR029066">
    <property type="entry name" value="PLP-binding_barrel"/>
</dbReference>
<dbReference type="PANTHER" id="PTHR10146:SF14">
    <property type="entry name" value="PYRIDOXAL PHOSPHATE HOMEOSTASIS PROTEIN"/>
    <property type="match status" value="1"/>
</dbReference>
<dbReference type="PIRSF" id="PIRSF004848">
    <property type="entry name" value="YBL036c_PLPDEIII"/>
    <property type="match status" value="1"/>
</dbReference>
<dbReference type="OMA" id="PLEWHMI"/>
<dbReference type="InterPro" id="IPR001608">
    <property type="entry name" value="Ala_racemase_N"/>
</dbReference>
<evidence type="ECO:0000313" key="6">
    <source>
        <dbReference type="EMBL" id="KXS16069.1"/>
    </source>
</evidence>
<dbReference type="AlphaFoldDB" id="A0A139AH93"/>
<comment type="function">
    <text evidence="2">Pyridoxal 5'-phosphate (PLP)-binding protein, which may be involved in intracellular homeostatic regulation of pyridoxal 5'-phosphate (PLP), the active form of vitamin B6.</text>
</comment>
<accession>A0A139AH93</accession>
<dbReference type="HAMAP" id="MF_02087">
    <property type="entry name" value="PLP_homeostasis"/>
    <property type="match status" value="1"/>
</dbReference>
<comment type="cofactor">
    <cofactor evidence="3">
        <name>pyridoxal 5'-phosphate</name>
        <dbReference type="ChEBI" id="CHEBI:597326"/>
    </cofactor>
</comment>
<dbReference type="PROSITE" id="PS01211">
    <property type="entry name" value="UPF0001"/>
    <property type="match status" value="1"/>
</dbReference>
<dbReference type="NCBIfam" id="TIGR00044">
    <property type="entry name" value="YggS family pyridoxal phosphate-dependent enzyme"/>
    <property type="match status" value="1"/>
</dbReference>
<dbReference type="Proteomes" id="UP000070544">
    <property type="component" value="Unassembled WGS sequence"/>
</dbReference>
<dbReference type="STRING" id="1344416.A0A139AH93"/>
<gene>
    <name evidence="6" type="ORF">M427DRAFT_134528</name>
</gene>
<dbReference type="Gene3D" id="3.20.20.10">
    <property type="entry name" value="Alanine racemase"/>
    <property type="match status" value="1"/>
</dbReference>